<feature type="non-terminal residue" evidence="3">
    <location>
        <position position="1"/>
    </location>
</feature>
<evidence type="ECO:0008006" key="5">
    <source>
        <dbReference type="Google" id="ProtNLM"/>
    </source>
</evidence>
<name>A0A9K3CVQ4_9EUKA</name>
<feature type="transmembrane region" description="Helical" evidence="2">
    <location>
        <begin position="968"/>
        <end position="990"/>
    </location>
</feature>
<evidence type="ECO:0000313" key="4">
    <source>
        <dbReference type="Proteomes" id="UP000265618"/>
    </source>
</evidence>
<gene>
    <name evidence="3" type="ORF">KIPB_004637</name>
</gene>
<feature type="transmembrane region" description="Helical" evidence="2">
    <location>
        <begin position="826"/>
        <end position="845"/>
    </location>
</feature>
<keyword evidence="2" id="KW-0472">Membrane</keyword>
<feature type="compositionally biased region" description="Basic and acidic residues" evidence="1">
    <location>
        <begin position="377"/>
        <end position="393"/>
    </location>
</feature>
<sequence length="1145" mass="122169">SSNSYEFGQMTPTSIPKREVMPQPRRGQSSMAQSMDRIVDTLLDDEGCGTSPSAGGLPAVAEHPGSGMARERGSRGLPGDVYLACDDCDESESSGDVERARSRGNTPKGPPPSAPWGVDRARVRGTHPRGLPPRDTSSYAGAASPNPSRAYREGKAALPPHPTQRLPAPANLTGSTLMSMRDSAHVATIGKRQISWCGSTLPGVPPKPSAGGDRCQCARTRLGRECQDGREARGERDGKGPCPCAGASSASRTRSPTISSSSSSSSDFKRSDVSDSDSSDMPRPRPRVASTGHESSAESSEYGSPQGPNSSGCAPLKLSIPGQHRGRGHSDSDHEGEREGEGSESGLWQRRHSQSDQSHSGYSAGGAFGHSAASMRDAQRERERERLADMDRRHGTRTSTPPVSESIGIKGRGKAQSLHLDSSIGTDSSGSVLRVSGPYEFGTPNLTAKAEAQSKSKSKSKSSADTSWEDILSGMAGIQEAEARQAEQEKAEYSNALLHLRDGLGPSPGPPSSARGRNHSSDRASGSIPHRTYSYPNAHLGDDLKGRGDRRGSQSEHSSSLSQSCPGSLQCPDSRQNTESSGDFCPSPRAQAAAARRALEAEAEHAQTVQLTFGPGTVTKSGQAGLSESVARKILPRSVLAQNIHDAMHLYKGKTRIRRGERERAIEAQKYDLSHRDRTPYERRMDDILVAISAGPNLKSPNLRIGWGGSTALKVLGKAVWGLLPATLLSLFAFSEVTTAAIIATGAALLVGLTILAVYLIHISMRSLTPAPGKLCASHLLTSWDFQLPTHQSVREAQGFMRMRGRILARTYQSRHQKHVHAMSKYLLPVCVGVSGLIGMGLSYISQTPAMVNRHTLMGVITATVYTLIPFGISMVHSQVTGFAPCGAVAAGGFCGGLAIIMPIISHAIYLTGGVQMEEGELLESVLFSLCYVPPIVIFLVRGVILAGLSRLVTFIREGPGATTECRLAFPTQPMCALTCLAVPLSVVSALEFTNLFAFVWAPPVLVPVACKLAFKLIGGTGFAGSPTTVVRTSALLLAVACLMSVECILYEAQVPSTLLEGRSFWEHIEHTLGGDDGVINILTEVVYSGMVVLIVGLFMCYQLTGMVRERRKVMDLYSQIDDEMCKARLYAMVGITRRAPTPDK</sequence>
<feature type="transmembrane region" description="Helical" evidence="2">
    <location>
        <begin position="1086"/>
        <end position="1105"/>
    </location>
</feature>
<protein>
    <recommendedName>
        <fullName evidence="5">Transmembrane protein</fullName>
    </recommendedName>
</protein>
<feature type="compositionally biased region" description="Basic and acidic residues" evidence="1">
    <location>
        <begin position="222"/>
        <end position="239"/>
    </location>
</feature>
<feature type="transmembrane region" description="Helical" evidence="2">
    <location>
        <begin position="1035"/>
        <end position="1053"/>
    </location>
</feature>
<feature type="compositionally biased region" description="Low complexity" evidence="1">
    <location>
        <begin position="555"/>
        <end position="571"/>
    </location>
</feature>
<dbReference type="AlphaFoldDB" id="A0A9K3CVQ4"/>
<dbReference type="Proteomes" id="UP000265618">
    <property type="component" value="Unassembled WGS sequence"/>
</dbReference>
<proteinExistence type="predicted"/>
<feature type="compositionally biased region" description="Polar residues" evidence="1">
    <location>
        <begin position="419"/>
        <end position="431"/>
    </location>
</feature>
<feature type="transmembrane region" description="Helical" evidence="2">
    <location>
        <begin position="857"/>
        <end position="876"/>
    </location>
</feature>
<dbReference type="EMBL" id="BDIP01001007">
    <property type="protein sequence ID" value="GIQ83332.1"/>
    <property type="molecule type" value="Genomic_DNA"/>
</dbReference>
<evidence type="ECO:0000256" key="1">
    <source>
        <dbReference type="SAM" id="MobiDB-lite"/>
    </source>
</evidence>
<feature type="compositionally biased region" description="Basic and acidic residues" evidence="1">
    <location>
        <begin position="481"/>
        <end position="492"/>
    </location>
</feature>
<comment type="caution">
    <text evidence="3">The sequence shown here is derived from an EMBL/GenBank/DDBJ whole genome shotgun (WGS) entry which is preliminary data.</text>
</comment>
<feature type="transmembrane region" description="Helical" evidence="2">
    <location>
        <begin position="888"/>
        <end position="912"/>
    </location>
</feature>
<feature type="compositionally biased region" description="Basic and acidic residues" evidence="1">
    <location>
        <begin position="328"/>
        <end position="341"/>
    </location>
</feature>
<feature type="transmembrane region" description="Helical" evidence="2">
    <location>
        <begin position="932"/>
        <end position="956"/>
    </location>
</feature>
<evidence type="ECO:0000313" key="3">
    <source>
        <dbReference type="EMBL" id="GIQ83332.1"/>
    </source>
</evidence>
<feature type="compositionally biased region" description="Low complexity" evidence="1">
    <location>
        <begin position="248"/>
        <end position="266"/>
    </location>
</feature>
<feature type="region of interest" description="Disordered" evidence="1">
    <location>
        <begin position="193"/>
        <end position="601"/>
    </location>
</feature>
<keyword evidence="2" id="KW-1133">Transmembrane helix</keyword>
<keyword evidence="2" id="KW-0812">Transmembrane</keyword>
<organism evidence="3 4">
    <name type="scientific">Kipferlia bialata</name>
    <dbReference type="NCBI Taxonomy" id="797122"/>
    <lineage>
        <taxon>Eukaryota</taxon>
        <taxon>Metamonada</taxon>
        <taxon>Carpediemonas-like organisms</taxon>
        <taxon>Kipferlia</taxon>
    </lineage>
</organism>
<feature type="compositionally biased region" description="Polar residues" evidence="1">
    <location>
        <begin position="292"/>
        <end position="312"/>
    </location>
</feature>
<keyword evidence="4" id="KW-1185">Reference proteome</keyword>
<feature type="compositionally biased region" description="Polar residues" evidence="1">
    <location>
        <begin position="1"/>
        <end position="14"/>
    </location>
</feature>
<accession>A0A9K3CVQ4</accession>
<evidence type="ECO:0000256" key="2">
    <source>
        <dbReference type="SAM" id="Phobius"/>
    </source>
</evidence>
<feature type="transmembrane region" description="Helical" evidence="2">
    <location>
        <begin position="740"/>
        <end position="761"/>
    </location>
</feature>
<feature type="compositionally biased region" description="Basic and acidic residues" evidence="1">
    <location>
        <begin position="540"/>
        <end position="554"/>
    </location>
</feature>
<feature type="compositionally biased region" description="Acidic residues" evidence="1">
    <location>
        <begin position="86"/>
        <end position="95"/>
    </location>
</feature>
<reference evidence="3 4" key="1">
    <citation type="journal article" date="2018" name="PLoS ONE">
        <title>The draft genome of Kipferlia bialata reveals reductive genome evolution in fornicate parasites.</title>
        <authorList>
            <person name="Tanifuji G."/>
            <person name="Takabayashi S."/>
            <person name="Kume K."/>
            <person name="Takagi M."/>
            <person name="Nakayama T."/>
            <person name="Kamikawa R."/>
            <person name="Inagaki Y."/>
            <person name="Hashimoto T."/>
        </authorList>
    </citation>
    <scope>NUCLEOTIDE SEQUENCE [LARGE SCALE GENOMIC DNA]</scope>
    <source>
        <strain evidence="3">NY0173</strain>
    </source>
</reference>
<feature type="region of interest" description="Disordered" evidence="1">
    <location>
        <begin position="1"/>
        <end position="175"/>
    </location>
</feature>